<evidence type="ECO:0000259" key="5">
    <source>
        <dbReference type="PROSITE" id="PS51379"/>
    </source>
</evidence>
<feature type="domain" description="4Fe-4S ferredoxin-type" evidence="5">
    <location>
        <begin position="97"/>
        <end position="117"/>
    </location>
</feature>
<evidence type="ECO:0000256" key="3">
    <source>
        <dbReference type="ARBA" id="ARBA00023004"/>
    </source>
</evidence>
<dbReference type="AlphaFoldDB" id="A0A2R7Y273"/>
<dbReference type="SUPFAM" id="SSF54862">
    <property type="entry name" value="4Fe-4S ferredoxins"/>
    <property type="match status" value="1"/>
</dbReference>
<accession>A0A2R7Y273</accession>
<dbReference type="Proteomes" id="UP000244093">
    <property type="component" value="Unassembled WGS sequence"/>
</dbReference>
<feature type="domain" description="4Fe-4S ferredoxin-type" evidence="5">
    <location>
        <begin position="61"/>
        <end position="90"/>
    </location>
</feature>
<comment type="caution">
    <text evidence="6">The sequence shown here is derived from an EMBL/GenBank/DDBJ whole genome shotgun (WGS) entry which is preliminary data.</text>
</comment>
<keyword evidence="2" id="KW-0479">Metal-binding</keyword>
<dbReference type="InterPro" id="IPR017900">
    <property type="entry name" value="4Fe4S_Fe_S_CS"/>
</dbReference>
<organism evidence="6 7">
    <name type="scientific">Zestosphaera tikiterensis</name>
    <dbReference type="NCBI Taxonomy" id="1973259"/>
    <lineage>
        <taxon>Archaea</taxon>
        <taxon>Thermoproteota</taxon>
        <taxon>Thermoprotei</taxon>
        <taxon>Desulfurococcales</taxon>
        <taxon>Desulfurococcaceae</taxon>
        <taxon>Zestosphaera</taxon>
    </lineage>
</organism>
<dbReference type="Pfam" id="PF13247">
    <property type="entry name" value="Fer4_11"/>
    <property type="match status" value="1"/>
</dbReference>
<dbReference type="EMBL" id="NBVN01000009">
    <property type="protein sequence ID" value="PUA31563.1"/>
    <property type="molecule type" value="Genomic_DNA"/>
</dbReference>
<proteinExistence type="predicted"/>
<keyword evidence="4" id="KW-0411">Iron-sulfur</keyword>
<dbReference type="GO" id="GO:0016491">
    <property type="term" value="F:oxidoreductase activity"/>
    <property type="evidence" value="ECO:0007669"/>
    <property type="project" value="UniProtKB-ARBA"/>
</dbReference>
<reference evidence="6 7" key="1">
    <citation type="journal article" date="2018" name="Syst. Appl. Microbiol.">
        <title>A new symbiotic nanoarchaeote (Candidatus Nanoclepta minutus) and its host (Zestosphaera tikiterensis gen. nov., sp. nov.) from a New Zealand hot spring.</title>
        <authorList>
            <person name="St John E."/>
            <person name="Liu Y."/>
            <person name="Podar M."/>
            <person name="Stott M.B."/>
            <person name="Meneghin J."/>
            <person name="Chen Z."/>
            <person name="Lagutin K."/>
            <person name="Mitchell K."/>
            <person name="Reysenbach A.L."/>
        </authorList>
    </citation>
    <scope>NUCLEOTIDE SEQUENCE [LARGE SCALE GENOMIC DNA]</scope>
    <source>
        <strain evidence="6">NZ3</strain>
    </source>
</reference>
<dbReference type="GO" id="GO:0051539">
    <property type="term" value="F:4 iron, 4 sulfur cluster binding"/>
    <property type="evidence" value="ECO:0007669"/>
    <property type="project" value="UniProtKB-KW"/>
</dbReference>
<dbReference type="PROSITE" id="PS00198">
    <property type="entry name" value="4FE4S_FER_1"/>
    <property type="match status" value="2"/>
</dbReference>
<dbReference type="PROSITE" id="PS51379">
    <property type="entry name" value="4FE4S_FER_2"/>
    <property type="match status" value="2"/>
</dbReference>
<gene>
    <name evidence="6" type="ORF">B7O98_09145</name>
</gene>
<evidence type="ECO:0000256" key="4">
    <source>
        <dbReference type="ARBA" id="ARBA00023014"/>
    </source>
</evidence>
<dbReference type="InterPro" id="IPR017896">
    <property type="entry name" value="4Fe4S_Fe-S-bd"/>
</dbReference>
<dbReference type="PANTHER" id="PTHR42859">
    <property type="entry name" value="OXIDOREDUCTASE"/>
    <property type="match status" value="1"/>
</dbReference>
<dbReference type="GO" id="GO:0046872">
    <property type="term" value="F:metal ion binding"/>
    <property type="evidence" value="ECO:0007669"/>
    <property type="project" value="UniProtKB-KW"/>
</dbReference>
<evidence type="ECO:0000256" key="2">
    <source>
        <dbReference type="ARBA" id="ARBA00022723"/>
    </source>
</evidence>
<evidence type="ECO:0000313" key="7">
    <source>
        <dbReference type="Proteomes" id="UP000244093"/>
    </source>
</evidence>
<protein>
    <submittedName>
        <fullName evidence="6">[Fe-S]-binding protein</fullName>
    </submittedName>
</protein>
<dbReference type="Gene3D" id="3.30.70.20">
    <property type="match status" value="2"/>
</dbReference>
<sequence>MSCMFACARRFPEGGLGRTAIYVRSVGGVERGFTVVVCRACKDPPCAKVCPTKALIPRSGGGVILNPNLCIGCGNCREACPFNAVQWDVYANKPVICVHCGYCVDFCPYGVLALEEVA</sequence>
<keyword evidence="1" id="KW-0004">4Fe-4S</keyword>
<dbReference type="PANTHER" id="PTHR42859:SF15">
    <property type="entry name" value="IRON-SULFUR CLUSTER BINDING PROTEIN"/>
    <property type="match status" value="1"/>
</dbReference>
<evidence type="ECO:0000313" key="6">
    <source>
        <dbReference type="EMBL" id="PUA31563.1"/>
    </source>
</evidence>
<keyword evidence="3" id="KW-0408">Iron</keyword>
<dbReference type="InterPro" id="IPR050294">
    <property type="entry name" value="RnfB_subfamily"/>
</dbReference>
<name>A0A2R7Y273_9CREN</name>
<evidence type="ECO:0000256" key="1">
    <source>
        <dbReference type="ARBA" id="ARBA00022485"/>
    </source>
</evidence>